<dbReference type="SUPFAM" id="SSF102588">
    <property type="entry name" value="LmbE-like"/>
    <property type="match status" value="1"/>
</dbReference>
<name>A0A0S8K1N9_UNCW3</name>
<gene>
    <name evidence="1" type="ORF">AMJ74_00780</name>
</gene>
<evidence type="ECO:0000313" key="2">
    <source>
        <dbReference type="Proteomes" id="UP000050975"/>
    </source>
</evidence>
<dbReference type="AlphaFoldDB" id="A0A0S8K1N9"/>
<sequence>DIVKINENLIYKLKPEVMYTQDGGDLNIDHAISFRASLTATRPVKGCPVRELYAYEVPSSSEWSFGQFEPAFKPTVFVDIRETLDTKVKALQLYESEVRPFPHPRSPEAIRAIAERWGSLVGCEAAEAFKLIRAVR</sequence>
<organism evidence="1 2">
    <name type="scientific">candidate division WOR_3 bacterium SM1_77</name>
    <dbReference type="NCBI Taxonomy" id="1703778"/>
    <lineage>
        <taxon>Bacteria</taxon>
        <taxon>Bacteria division WOR-3</taxon>
    </lineage>
</organism>
<dbReference type="Proteomes" id="UP000050975">
    <property type="component" value="Unassembled WGS sequence"/>
</dbReference>
<dbReference type="InterPro" id="IPR024078">
    <property type="entry name" value="LmbE-like_dom_sf"/>
</dbReference>
<evidence type="ECO:0008006" key="3">
    <source>
        <dbReference type="Google" id="ProtNLM"/>
    </source>
</evidence>
<protein>
    <recommendedName>
        <fullName evidence="3">GlcNAc-PI de-N-acetylase</fullName>
    </recommendedName>
</protein>
<feature type="non-terminal residue" evidence="1">
    <location>
        <position position="1"/>
    </location>
</feature>
<dbReference type="EMBL" id="LJVE01000006">
    <property type="protein sequence ID" value="KPL15746.1"/>
    <property type="molecule type" value="Genomic_DNA"/>
</dbReference>
<evidence type="ECO:0000313" key="1">
    <source>
        <dbReference type="EMBL" id="KPL15746.1"/>
    </source>
</evidence>
<accession>A0A0S8K1N9</accession>
<dbReference type="Gene3D" id="3.40.50.10320">
    <property type="entry name" value="LmbE-like"/>
    <property type="match status" value="1"/>
</dbReference>
<comment type="caution">
    <text evidence="1">The sequence shown here is derived from an EMBL/GenBank/DDBJ whole genome shotgun (WGS) entry which is preliminary data.</text>
</comment>
<proteinExistence type="predicted"/>
<reference evidence="1 2" key="1">
    <citation type="journal article" date="2015" name="Microbiome">
        <title>Genomic resolution of linkages in carbon, nitrogen, and sulfur cycling among widespread estuary sediment bacteria.</title>
        <authorList>
            <person name="Baker B.J."/>
            <person name="Lazar C.S."/>
            <person name="Teske A.P."/>
            <person name="Dick G.J."/>
        </authorList>
    </citation>
    <scope>NUCLEOTIDE SEQUENCE [LARGE SCALE GENOMIC DNA]</scope>
    <source>
        <strain evidence="1">SM1_77</strain>
    </source>
</reference>